<feature type="binding site" evidence="5">
    <location>
        <position position="129"/>
    </location>
    <ligand>
        <name>S-adenosyl-L-methionine</name>
        <dbReference type="ChEBI" id="CHEBI:59789"/>
    </ligand>
</feature>
<dbReference type="Proteomes" id="UP001190640">
    <property type="component" value="Chromosome 14"/>
</dbReference>
<feature type="binding site" evidence="5">
    <location>
        <begin position="181"/>
        <end position="182"/>
    </location>
    <ligand>
        <name>S-adenosyl-L-methionine</name>
        <dbReference type="ChEBI" id="CHEBI:59789"/>
    </ligand>
</feature>
<accession>A0AA97LG96</accession>
<evidence type="ECO:0000256" key="1">
    <source>
        <dbReference type="ARBA" id="ARBA00007996"/>
    </source>
</evidence>
<dbReference type="AlphaFoldDB" id="A0AA97LG96"/>
<gene>
    <name evidence="7" type="primary">LOC129342698</name>
</gene>
<dbReference type="Pfam" id="PF01234">
    <property type="entry name" value="NNMT_PNMT_TEMT"/>
    <property type="match status" value="1"/>
</dbReference>
<name>A0AA97LG96_EUBMA</name>
<dbReference type="Gene3D" id="3.40.50.150">
    <property type="entry name" value="Vaccinia Virus protein VP39"/>
    <property type="match status" value="1"/>
</dbReference>
<feature type="binding site" evidence="5">
    <location>
        <position position="124"/>
    </location>
    <ligand>
        <name>S-adenosyl-L-methionine</name>
        <dbReference type="ChEBI" id="CHEBI:59789"/>
    </ligand>
</feature>
<dbReference type="GO" id="GO:0008757">
    <property type="term" value="F:S-adenosylmethionine-dependent methyltransferase activity"/>
    <property type="evidence" value="ECO:0007669"/>
    <property type="project" value="UniProtKB-ARBA"/>
</dbReference>
<dbReference type="InterPro" id="IPR000940">
    <property type="entry name" value="NNMT_TEMT_trans"/>
</dbReference>
<evidence type="ECO:0000256" key="3">
    <source>
        <dbReference type="ARBA" id="ARBA00022679"/>
    </source>
</evidence>
<keyword evidence="2" id="KW-0489">Methyltransferase</keyword>
<sequence length="299" mass="33925">MKPILGKALGWTMRPKRAEENPYNPAWESLWEAFGNCPIMEAAFSDKAFYAQHFDPKEYLERYYSFSSEKEAEKALITFTLNTLHKAFTVGGIKGDTLIDIGSGPVIYQYLSACESFREIIVTDYTDQNREELQRWLRKEPGAFDWSSIVKYVCELEEDREKWAQKEEKVRCSIKQVLKCDVTQPNPLAPLSLPPADCLLSTYCLELASKDLPAFRSALKNIGSLLKPGGHLILATALELTFYMIGQCQFGCLYLDQEDLEKAVKEAGFDIEWLEAARLSFPLSLIDMKGACTIVAVKR</sequence>
<dbReference type="GO" id="GO:0005829">
    <property type="term" value="C:cytosol"/>
    <property type="evidence" value="ECO:0007669"/>
    <property type="project" value="TreeGrafter"/>
</dbReference>
<evidence type="ECO:0000256" key="5">
    <source>
        <dbReference type="PIRSR" id="PIRSR000384-1"/>
    </source>
</evidence>
<dbReference type="PANTHER" id="PTHR10867">
    <property type="entry name" value="NNMT/PNMT/TEMT FAMILY MEMBER"/>
    <property type="match status" value="1"/>
</dbReference>
<proteinExistence type="inferred from homology"/>
<dbReference type="CDD" id="cd02440">
    <property type="entry name" value="AdoMet_MTases"/>
    <property type="match status" value="1"/>
</dbReference>
<dbReference type="SUPFAM" id="SSF53335">
    <property type="entry name" value="S-adenosyl-L-methionine-dependent methyltransferases"/>
    <property type="match status" value="1"/>
</dbReference>
<dbReference type="PIRSF" id="PIRSF000384">
    <property type="entry name" value="PNMTase"/>
    <property type="match status" value="1"/>
</dbReference>
<dbReference type="GO" id="GO:0008170">
    <property type="term" value="F:N-methyltransferase activity"/>
    <property type="evidence" value="ECO:0007669"/>
    <property type="project" value="TreeGrafter"/>
</dbReference>
<dbReference type="FunFam" id="3.40.50.150:FF:000065">
    <property type="entry name" value="Phenylethanolamine N-methyltransferase"/>
    <property type="match status" value="1"/>
</dbReference>
<dbReference type="NCBIfam" id="NF041360">
    <property type="entry name" value="GntF_guanitoxin"/>
    <property type="match status" value="1"/>
</dbReference>
<organism evidence="6 7">
    <name type="scientific">Eublepharis macularius</name>
    <name type="common">Leopard gecko</name>
    <name type="synonym">Cyrtodactylus macularius</name>
    <dbReference type="NCBI Taxonomy" id="481883"/>
    <lineage>
        <taxon>Eukaryota</taxon>
        <taxon>Metazoa</taxon>
        <taxon>Chordata</taxon>
        <taxon>Craniata</taxon>
        <taxon>Vertebrata</taxon>
        <taxon>Euteleostomi</taxon>
        <taxon>Lepidosauria</taxon>
        <taxon>Squamata</taxon>
        <taxon>Bifurcata</taxon>
        <taxon>Gekkota</taxon>
        <taxon>Eublepharidae</taxon>
        <taxon>Eublepharinae</taxon>
        <taxon>Eublepharis</taxon>
    </lineage>
</organism>
<keyword evidence="3" id="KW-0808">Transferase</keyword>
<dbReference type="InterPro" id="IPR029063">
    <property type="entry name" value="SAM-dependent_MTases_sf"/>
</dbReference>
<dbReference type="InterPro" id="IPR053384">
    <property type="entry name" value="SAM-dep_methyltransferase"/>
</dbReference>
<keyword evidence="6" id="KW-1185">Reference proteome</keyword>
<evidence type="ECO:0000313" key="6">
    <source>
        <dbReference type="Proteomes" id="UP001190640"/>
    </source>
</evidence>
<feature type="binding site" evidence="5">
    <location>
        <position position="108"/>
    </location>
    <ligand>
        <name>S-adenosyl-L-methionine</name>
        <dbReference type="ChEBI" id="CHEBI:59789"/>
    </ligand>
</feature>
<protein>
    <submittedName>
        <fullName evidence="7">Nicotinamide N-methyltransferase-like</fullName>
    </submittedName>
</protein>
<dbReference type="RefSeq" id="XP_054854570.1">
    <property type="nucleotide sequence ID" value="XM_054998595.1"/>
</dbReference>
<feature type="binding site" evidence="5">
    <location>
        <position position="64"/>
    </location>
    <ligand>
        <name>S-adenosyl-L-methionine</name>
        <dbReference type="ChEBI" id="CHEBI:59789"/>
    </ligand>
</feature>
<feature type="binding site" evidence="5">
    <location>
        <begin position="102"/>
        <end position="103"/>
    </location>
    <ligand>
        <name>S-adenosyl-L-methionine</name>
        <dbReference type="ChEBI" id="CHEBI:59789"/>
    </ligand>
</feature>
<dbReference type="GeneID" id="129342698"/>
<feature type="binding site" evidence="5">
    <location>
        <position position="59"/>
    </location>
    <ligand>
        <name>S-adenosyl-L-methionine</name>
        <dbReference type="ChEBI" id="CHEBI:59789"/>
    </ligand>
</feature>
<dbReference type="GO" id="GO:0032259">
    <property type="term" value="P:methylation"/>
    <property type="evidence" value="ECO:0007669"/>
    <property type="project" value="UniProtKB-KW"/>
</dbReference>
<reference evidence="7" key="1">
    <citation type="submission" date="2025-08" db="UniProtKB">
        <authorList>
            <consortium name="RefSeq"/>
        </authorList>
    </citation>
    <scope>IDENTIFICATION</scope>
    <source>
        <tissue evidence="7">Blood</tissue>
    </source>
</reference>
<dbReference type="KEGG" id="emc:129342698"/>
<dbReference type="PROSITE" id="PS51681">
    <property type="entry name" value="SAM_MT_NNMT_PNMT_TEMT"/>
    <property type="match status" value="1"/>
</dbReference>
<dbReference type="PANTHER" id="PTHR10867:SF32">
    <property type="entry name" value="NICOTINAMIDE N-METHYLTRANSFERASE"/>
    <property type="match status" value="1"/>
</dbReference>
<evidence type="ECO:0000256" key="2">
    <source>
        <dbReference type="ARBA" id="ARBA00022603"/>
    </source>
</evidence>
<evidence type="ECO:0000313" key="7">
    <source>
        <dbReference type="RefSeq" id="XP_054854570.1"/>
    </source>
</evidence>
<evidence type="ECO:0000256" key="4">
    <source>
        <dbReference type="ARBA" id="ARBA00022691"/>
    </source>
</evidence>
<keyword evidence="4 5" id="KW-0949">S-adenosyl-L-methionine</keyword>
<comment type="similarity">
    <text evidence="1">Belongs to the class I-like SAM-binding methyltransferase superfamily. NNMT/PNMT/TEMT family.</text>
</comment>